<gene>
    <name evidence="2" type="ORF">AC579_4401</name>
</gene>
<evidence type="ECO:0000313" key="3">
    <source>
        <dbReference type="Proteomes" id="UP000073492"/>
    </source>
</evidence>
<dbReference type="EMBL" id="LFZO01000667">
    <property type="protein sequence ID" value="KXT00990.1"/>
    <property type="molecule type" value="Genomic_DNA"/>
</dbReference>
<feature type="compositionally biased region" description="Basic and acidic residues" evidence="1">
    <location>
        <begin position="136"/>
        <end position="153"/>
    </location>
</feature>
<comment type="caution">
    <text evidence="2">The sequence shown here is derived from an EMBL/GenBank/DDBJ whole genome shotgun (WGS) entry which is preliminary data.</text>
</comment>
<accession>A0A139HEW0</accession>
<name>A0A139HEW0_9PEZI</name>
<protein>
    <submittedName>
        <fullName evidence="2">Uncharacterized protein</fullName>
    </submittedName>
</protein>
<reference evidence="2 3" key="1">
    <citation type="submission" date="2015-07" db="EMBL/GenBank/DDBJ databases">
        <title>Comparative genomics of the Sigatoka disease complex on banana suggests a link between parallel evolutionary changes in Pseudocercospora fijiensis and Pseudocercospora eumusae and increased virulence on the banana host.</title>
        <authorList>
            <person name="Chang T.-C."/>
            <person name="Salvucci A."/>
            <person name="Crous P.W."/>
            <person name="Stergiopoulos I."/>
        </authorList>
    </citation>
    <scope>NUCLEOTIDE SEQUENCE [LARGE SCALE GENOMIC DNA]</scope>
    <source>
        <strain evidence="2 3">CBS 116634</strain>
    </source>
</reference>
<proteinExistence type="predicted"/>
<feature type="region of interest" description="Disordered" evidence="1">
    <location>
        <begin position="130"/>
        <end position="153"/>
    </location>
</feature>
<keyword evidence="3" id="KW-1185">Reference proteome</keyword>
<evidence type="ECO:0000256" key="1">
    <source>
        <dbReference type="SAM" id="MobiDB-lite"/>
    </source>
</evidence>
<dbReference type="Proteomes" id="UP000073492">
    <property type="component" value="Unassembled WGS sequence"/>
</dbReference>
<dbReference type="OrthoDB" id="6493944at2759"/>
<dbReference type="AlphaFoldDB" id="A0A139HEW0"/>
<evidence type="ECO:0000313" key="2">
    <source>
        <dbReference type="EMBL" id="KXT00990.1"/>
    </source>
</evidence>
<organism evidence="2 3">
    <name type="scientific">Pseudocercospora musae</name>
    <dbReference type="NCBI Taxonomy" id="113226"/>
    <lineage>
        <taxon>Eukaryota</taxon>
        <taxon>Fungi</taxon>
        <taxon>Dikarya</taxon>
        <taxon>Ascomycota</taxon>
        <taxon>Pezizomycotina</taxon>
        <taxon>Dothideomycetes</taxon>
        <taxon>Dothideomycetidae</taxon>
        <taxon>Mycosphaerellales</taxon>
        <taxon>Mycosphaerellaceae</taxon>
        <taxon>Pseudocercospora</taxon>
    </lineage>
</organism>
<sequence>MARDQSSEQRFCAASRCRHHPSRTYSVCDEHICAVSLNKKYRELACPGYNDGLAYCSKHRCKGDRCTKPRLMDFEDDSDFCRRHDDDARKADAYKTSMLEEDAETSFSGLESHVSSRRGGARGMSVVAPMTMPSHSHRDSAVDVDAWRHSGRA</sequence>